<dbReference type="Pfam" id="PF00753">
    <property type="entry name" value="Lactamase_B"/>
    <property type="match status" value="1"/>
</dbReference>
<reference evidence="6 7" key="1">
    <citation type="journal article" date="2014" name="Int. J. Syst. Evol. Microbiol.">
        <title>Complete genome sequence of Corynebacterium casei LMG S-19264T (=DSM 44701T), isolated from a smear-ripened cheese.</title>
        <authorList>
            <consortium name="US DOE Joint Genome Institute (JGI-PGF)"/>
            <person name="Walter F."/>
            <person name="Albersmeier A."/>
            <person name="Kalinowski J."/>
            <person name="Ruckert C."/>
        </authorList>
    </citation>
    <scope>NUCLEOTIDE SEQUENCE [LARGE SCALE GENOMIC DNA]</scope>
    <source>
        <strain evidence="6 7">KCTC 12285</strain>
    </source>
</reference>
<keyword evidence="2" id="KW-0479">Metal-binding</keyword>
<evidence type="ECO:0000259" key="5">
    <source>
        <dbReference type="SMART" id="SM00849"/>
    </source>
</evidence>
<keyword evidence="3 6" id="KW-0378">Hydrolase</keyword>
<sequence>MNIKHIDVGYSGVIQVVILRITYMSMVNYSYMVLDHINNQAIIVDPAWDMEKIEQTLEDTGTVLRGILLTHSHPDHIHLARPLAEKYHCPIWMSNEEIEDSGFSAPQLVGIDKTPWSVGQIQIEPIFTPGHTPGGMCYLIGNSLFTGDTLFIEGCGLCPDIQSAHDMFESIEYLKNRLKPETLIFPGHSYGRPPGQMFSYVLKNNIYLQFNNKNDFTAYRLRKGQNKVSFFDFK</sequence>
<dbReference type="SUPFAM" id="SSF56281">
    <property type="entry name" value="Metallo-hydrolase/oxidoreductase"/>
    <property type="match status" value="1"/>
</dbReference>
<dbReference type="Gene3D" id="3.60.15.10">
    <property type="entry name" value="Ribonuclease Z/Hydroxyacylglutathione hydrolase-like"/>
    <property type="match status" value="1"/>
</dbReference>
<comment type="cofactor">
    <cofactor evidence="1">
        <name>Zn(2+)</name>
        <dbReference type="ChEBI" id="CHEBI:29105"/>
    </cofactor>
</comment>
<name>A0A918JYU1_9FLAO</name>
<evidence type="ECO:0000256" key="1">
    <source>
        <dbReference type="ARBA" id="ARBA00001947"/>
    </source>
</evidence>
<evidence type="ECO:0000256" key="2">
    <source>
        <dbReference type="ARBA" id="ARBA00022723"/>
    </source>
</evidence>
<gene>
    <name evidence="6" type="primary">pksB</name>
    <name evidence="6" type="ORF">GCM10007384_37000</name>
</gene>
<feature type="domain" description="Metallo-beta-lactamase" evidence="5">
    <location>
        <begin position="27"/>
        <end position="188"/>
    </location>
</feature>
<keyword evidence="7" id="KW-1185">Reference proteome</keyword>
<evidence type="ECO:0000256" key="4">
    <source>
        <dbReference type="ARBA" id="ARBA00022833"/>
    </source>
</evidence>
<evidence type="ECO:0000313" key="6">
    <source>
        <dbReference type="EMBL" id="GGX32834.1"/>
    </source>
</evidence>
<dbReference type="InterPro" id="IPR036866">
    <property type="entry name" value="RibonucZ/Hydroxyglut_hydro"/>
</dbReference>
<evidence type="ECO:0000313" key="7">
    <source>
        <dbReference type="Proteomes" id="UP000601108"/>
    </source>
</evidence>
<dbReference type="CDD" id="cd16275">
    <property type="entry name" value="BaeB-like_MBL-fold"/>
    <property type="match status" value="1"/>
</dbReference>
<dbReference type="EMBL" id="BMWS01000036">
    <property type="protein sequence ID" value="GGX32834.1"/>
    <property type="molecule type" value="Genomic_DNA"/>
</dbReference>
<dbReference type="SMART" id="SM00849">
    <property type="entry name" value="Lactamase_B"/>
    <property type="match status" value="1"/>
</dbReference>
<dbReference type="PANTHER" id="PTHR46233">
    <property type="entry name" value="HYDROXYACYLGLUTATHIONE HYDROLASE GLOC"/>
    <property type="match status" value="1"/>
</dbReference>
<organism evidence="6 7">
    <name type="scientific">Aquimarina muelleri</name>
    <dbReference type="NCBI Taxonomy" id="279356"/>
    <lineage>
        <taxon>Bacteria</taxon>
        <taxon>Pseudomonadati</taxon>
        <taxon>Bacteroidota</taxon>
        <taxon>Flavobacteriia</taxon>
        <taxon>Flavobacteriales</taxon>
        <taxon>Flavobacteriaceae</taxon>
        <taxon>Aquimarina</taxon>
    </lineage>
</organism>
<protein>
    <submittedName>
        <fullName evidence="6">Polyketide biosynthesis zinc-dependent hydrolase PksB</fullName>
    </submittedName>
</protein>
<comment type="caution">
    <text evidence="6">The sequence shown here is derived from an EMBL/GenBank/DDBJ whole genome shotgun (WGS) entry which is preliminary data.</text>
</comment>
<dbReference type="PANTHER" id="PTHR46233:SF3">
    <property type="entry name" value="HYDROXYACYLGLUTATHIONE HYDROLASE GLOC"/>
    <property type="match status" value="1"/>
</dbReference>
<proteinExistence type="predicted"/>
<dbReference type="AlphaFoldDB" id="A0A918JYU1"/>
<dbReference type="GO" id="GO:0046872">
    <property type="term" value="F:metal ion binding"/>
    <property type="evidence" value="ECO:0007669"/>
    <property type="project" value="UniProtKB-KW"/>
</dbReference>
<accession>A0A918JYU1</accession>
<dbReference type="RefSeq" id="WP_051316832.1">
    <property type="nucleotide sequence ID" value="NZ_BMWS01000036.1"/>
</dbReference>
<dbReference type="Proteomes" id="UP000601108">
    <property type="component" value="Unassembled WGS sequence"/>
</dbReference>
<keyword evidence="4" id="KW-0862">Zinc</keyword>
<dbReference type="InterPro" id="IPR051453">
    <property type="entry name" value="MBL_Glyoxalase_II"/>
</dbReference>
<dbReference type="InterPro" id="IPR001279">
    <property type="entry name" value="Metallo-B-lactamas"/>
</dbReference>
<dbReference type="GO" id="GO:0016787">
    <property type="term" value="F:hydrolase activity"/>
    <property type="evidence" value="ECO:0007669"/>
    <property type="project" value="UniProtKB-KW"/>
</dbReference>
<evidence type="ECO:0000256" key="3">
    <source>
        <dbReference type="ARBA" id="ARBA00022801"/>
    </source>
</evidence>